<dbReference type="Gene3D" id="1.10.510.10">
    <property type="entry name" value="Transferase(Phosphotransferase) domain 1"/>
    <property type="match status" value="1"/>
</dbReference>
<evidence type="ECO:0000256" key="1">
    <source>
        <dbReference type="ARBA" id="ARBA00012513"/>
    </source>
</evidence>
<dbReference type="OrthoDB" id="2687620at2759"/>
<dbReference type="InterPro" id="IPR000719">
    <property type="entry name" value="Prot_kinase_dom"/>
</dbReference>
<dbReference type="InterPro" id="IPR050235">
    <property type="entry name" value="CK1_Ser-Thr_kinase"/>
</dbReference>
<sequence length="326" mass="37080">MPPKKCKAKNKLHKLAIVISPGTVITDTRKQKFVIEEHFAQGGFGRIYSEYGRPKSLAIKIEPKGNGPLFTEITVFQRMLKSDLLAAWQECHSMFKPFLSHLGLPPHLGSGVFVYKGEELRFLAMPRYSRSFESYRVECGGKVEPHIALRIARQCTDCLRYMQDQDYVHGDLKADNILLASDGDFSRCYLVDFGLARMIKSNVDKPDKKRAHNGTLTFTSIDAHRGCFPSPRGDLEILSYNLLFWVAGHLPWQDVEDSPDSVYSKKSDFSENYETDVRGMVAAEVAKCIVQMLRVAYESPYNGKIDYSPINKVSKNFFNFTADYFI</sequence>
<reference evidence="5" key="1">
    <citation type="submission" date="2017-02" db="UniProtKB">
        <authorList>
            <consortium name="WormBaseParasite"/>
        </authorList>
    </citation>
    <scope>IDENTIFICATION</scope>
</reference>
<dbReference type="PROSITE" id="PS50011">
    <property type="entry name" value="PROTEIN_KINASE_DOM"/>
    <property type="match status" value="1"/>
</dbReference>
<protein>
    <recommendedName>
        <fullName evidence="1">non-specific serine/threonine protein kinase</fullName>
        <ecNumber evidence="1">2.7.11.1</ecNumber>
    </recommendedName>
</protein>
<proteinExistence type="predicted"/>
<dbReference type="GO" id="GO:0004674">
    <property type="term" value="F:protein serine/threonine kinase activity"/>
    <property type="evidence" value="ECO:0007669"/>
    <property type="project" value="UniProtKB-EC"/>
</dbReference>
<evidence type="ECO:0000313" key="4">
    <source>
        <dbReference type="Proteomes" id="UP000274131"/>
    </source>
</evidence>
<dbReference type="SMART" id="SM00220">
    <property type="entry name" value="S_TKc"/>
    <property type="match status" value="1"/>
</dbReference>
<dbReference type="WBParaSite" id="EVEC_0001032601-mRNA-1">
    <property type="protein sequence ID" value="EVEC_0001032601-mRNA-1"/>
    <property type="gene ID" value="EVEC_0001032601"/>
</dbReference>
<dbReference type="Proteomes" id="UP000274131">
    <property type="component" value="Unassembled WGS sequence"/>
</dbReference>
<name>A0A0N4VHM5_ENTVE</name>
<dbReference type="STRING" id="51028.A0A0N4VHM5"/>
<reference evidence="3 4" key="2">
    <citation type="submission" date="2018-10" db="EMBL/GenBank/DDBJ databases">
        <authorList>
            <consortium name="Pathogen Informatics"/>
        </authorList>
    </citation>
    <scope>NUCLEOTIDE SEQUENCE [LARGE SCALE GENOMIC DNA]</scope>
</reference>
<dbReference type="PROSITE" id="PS00108">
    <property type="entry name" value="PROTEIN_KINASE_ST"/>
    <property type="match status" value="1"/>
</dbReference>
<dbReference type="InterPro" id="IPR011009">
    <property type="entry name" value="Kinase-like_dom_sf"/>
</dbReference>
<dbReference type="PANTHER" id="PTHR11909">
    <property type="entry name" value="CASEIN KINASE-RELATED"/>
    <property type="match status" value="1"/>
</dbReference>
<dbReference type="Pfam" id="PF07714">
    <property type="entry name" value="PK_Tyr_Ser-Thr"/>
    <property type="match status" value="1"/>
</dbReference>
<evidence type="ECO:0000313" key="5">
    <source>
        <dbReference type="WBParaSite" id="EVEC_0001032601-mRNA-1"/>
    </source>
</evidence>
<evidence type="ECO:0000259" key="2">
    <source>
        <dbReference type="PROSITE" id="PS50011"/>
    </source>
</evidence>
<accession>A0A0N4VHM5</accession>
<dbReference type="AlphaFoldDB" id="A0A0N4VHM5"/>
<dbReference type="SUPFAM" id="SSF56112">
    <property type="entry name" value="Protein kinase-like (PK-like)"/>
    <property type="match status" value="1"/>
</dbReference>
<dbReference type="GO" id="GO:0006950">
    <property type="term" value="P:response to stress"/>
    <property type="evidence" value="ECO:0007669"/>
    <property type="project" value="UniProtKB-ARBA"/>
</dbReference>
<evidence type="ECO:0000313" key="3">
    <source>
        <dbReference type="EMBL" id="VDD94920.1"/>
    </source>
</evidence>
<dbReference type="InterPro" id="IPR001245">
    <property type="entry name" value="Ser-Thr/Tyr_kinase_cat_dom"/>
</dbReference>
<dbReference type="InterPro" id="IPR008271">
    <property type="entry name" value="Ser/Thr_kinase_AS"/>
</dbReference>
<dbReference type="EMBL" id="UXUI01010216">
    <property type="protein sequence ID" value="VDD94920.1"/>
    <property type="molecule type" value="Genomic_DNA"/>
</dbReference>
<dbReference type="EC" id="2.7.11.1" evidence="1"/>
<keyword evidence="4" id="KW-1185">Reference proteome</keyword>
<gene>
    <name evidence="3" type="ORF">EVEC_LOCUS9671</name>
</gene>
<feature type="domain" description="Protein kinase" evidence="2">
    <location>
        <begin position="33"/>
        <end position="318"/>
    </location>
</feature>
<dbReference type="GO" id="GO:0005524">
    <property type="term" value="F:ATP binding"/>
    <property type="evidence" value="ECO:0007669"/>
    <property type="project" value="InterPro"/>
</dbReference>
<organism evidence="5">
    <name type="scientific">Enterobius vermicularis</name>
    <name type="common">Human pinworm</name>
    <dbReference type="NCBI Taxonomy" id="51028"/>
    <lineage>
        <taxon>Eukaryota</taxon>
        <taxon>Metazoa</taxon>
        <taxon>Ecdysozoa</taxon>
        <taxon>Nematoda</taxon>
        <taxon>Chromadorea</taxon>
        <taxon>Rhabditida</taxon>
        <taxon>Spirurina</taxon>
        <taxon>Oxyuridomorpha</taxon>
        <taxon>Oxyuroidea</taxon>
        <taxon>Oxyuridae</taxon>
        <taxon>Enterobius</taxon>
    </lineage>
</organism>